<organism evidence="1 2">
    <name type="scientific">Cetraspora pellucida</name>
    <dbReference type="NCBI Taxonomy" id="1433469"/>
    <lineage>
        <taxon>Eukaryota</taxon>
        <taxon>Fungi</taxon>
        <taxon>Fungi incertae sedis</taxon>
        <taxon>Mucoromycota</taxon>
        <taxon>Glomeromycotina</taxon>
        <taxon>Glomeromycetes</taxon>
        <taxon>Diversisporales</taxon>
        <taxon>Gigasporaceae</taxon>
        <taxon>Cetraspora</taxon>
    </lineage>
</organism>
<proteinExistence type="predicted"/>
<comment type="caution">
    <text evidence="1">The sequence shown here is derived from an EMBL/GenBank/DDBJ whole genome shotgun (WGS) entry which is preliminary data.</text>
</comment>
<dbReference type="Proteomes" id="UP000789759">
    <property type="component" value="Unassembled WGS sequence"/>
</dbReference>
<dbReference type="EMBL" id="CAJVQA010053264">
    <property type="protein sequence ID" value="CAG8823665.1"/>
    <property type="molecule type" value="Genomic_DNA"/>
</dbReference>
<evidence type="ECO:0000313" key="1">
    <source>
        <dbReference type="EMBL" id="CAG8823665.1"/>
    </source>
</evidence>
<accession>A0A9N9PIH9</accession>
<dbReference type="AlphaFoldDB" id="A0A9N9PIH9"/>
<keyword evidence="2" id="KW-1185">Reference proteome</keyword>
<feature type="non-terminal residue" evidence="1">
    <location>
        <position position="1"/>
    </location>
</feature>
<sequence length="47" mass="5530">HFLIDNMIEDEVSQNMSNKSALEEYRDISSNNVNNKLVKIKLEDFED</sequence>
<gene>
    <name evidence="1" type="ORF">CPELLU_LOCUS19928</name>
</gene>
<reference evidence="1" key="1">
    <citation type="submission" date="2021-06" db="EMBL/GenBank/DDBJ databases">
        <authorList>
            <person name="Kallberg Y."/>
            <person name="Tangrot J."/>
            <person name="Rosling A."/>
        </authorList>
    </citation>
    <scope>NUCLEOTIDE SEQUENCE</scope>
    <source>
        <strain evidence="1">FL966</strain>
    </source>
</reference>
<protein>
    <submittedName>
        <fullName evidence="1">1314_t:CDS:1</fullName>
    </submittedName>
</protein>
<name>A0A9N9PIH9_9GLOM</name>
<evidence type="ECO:0000313" key="2">
    <source>
        <dbReference type="Proteomes" id="UP000789759"/>
    </source>
</evidence>